<dbReference type="GO" id="GO:0042742">
    <property type="term" value="P:defense response to bacterium"/>
    <property type="evidence" value="ECO:0007669"/>
    <property type="project" value="UniProtKB-KW"/>
</dbReference>
<dbReference type="GO" id="GO:0016787">
    <property type="term" value="F:hydrolase activity"/>
    <property type="evidence" value="ECO:0007669"/>
    <property type="project" value="UniProtKB-KW"/>
</dbReference>
<evidence type="ECO:0008006" key="11">
    <source>
        <dbReference type="Google" id="ProtNLM"/>
    </source>
</evidence>
<keyword evidence="2" id="KW-0929">Antimicrobial</keyword>
<evidence type="ECO:0000256" key="2">
    <source>
        <dbReference type="ARBA" id="ARBA00022529"/>
    </source>
</evidence>
<name>A0A161Y275_9GAMM</name>
<dbReference type="GO" id="GO:0031640">
    <property type="term" value="P:killing of cells of another organism"/>
    <property type="evidence" value="ECO:0007669"/>
    <property type="project" value="UniProtKB-KW"/>
</dbReference>
<dbReference type="EMBL" id="AUXX01000047">
    <property type="protein sequence ID" value="KZN60841.1"/>
    <property type="molecule type" value="Genomic_DNA"/>
</dbReference>
<comment type="similarity">
    <text evidence="1">Belongs to the colicin/pyosin nuclease family.</text>
</comment>
<dbReference type="Gene3D" id="3.90.540.10">
    <property type="entry name" value="Colicin/pyocin, DNase domain"/>
    <property type="match status" value="1"/>
</dbReference>
<proteinExistence type="inferred from homology"/>
<dbReference type="GO" id="GO:0004519">
    <property type="term" value="F:endonuclease activity"/>
    <property type="evidence" value="ECO:0007669"/>
    <property type="project" value="UniProtKB-KW"/>
</dbReference>
<keyword evidence="4" id="KW-0255">Endonuclease</keyword>
<dbReference type="InterPro" id="IPR037146">
    <property type="entry name" value="Colicin/pyocin_DNase_dom_sf"/>
</dbReference>
<evidence type="ECO:0000256" key="1">
    <source>
        <dbReference type="ARBA" id="ARBA00006811"/>
    </source>
</evidence>
<evidence type="ECO:0000313" key="9">
    <source>
        <dbReference type="EMBL" id="KZN60841.1"/>
    </source>
</evidence>
<evidence type="ECO:0000256" key="5">
    <source>
        <dbReference type="ARBA" id="ARBA00022801"/>
    </source>
</evidence>
<dbReference type="PATRIC" id="fig|1365257.3.peg.4700"/>
<keyword evidence="5" id="KW-0378">Hydrolase</keyword>
<keyword evidence="7" id="KW-0078">Bacteriocin</keyword>
<keyword evidence="3" id="KW-0540">Nuclease</keyword>
<dbReference type="Proteomes" id="UP000076661">
    <property type="component" value="Unassembled WGS sequence"/>
</dbReference>
<gene>
    <name evidence="9" type="ORF">N478_25895</name>
</gene>
<feature type="region of interest" description="Disordered" evidence="8">
    <location>
        <begin position="284"/>
        <end position="306"/>
    </location>
</feature>
<evidence type="ECO:0000256" key="4">
    <source>
        <dbReference type="ARBA" id="ARBA00022759"/>
    </source>
</evidence>
<dbReference type="SUPFAM" id="SSF54060">
    <property type="entry name" value="His-Me finger endonucleases"/>
    <property type="match status" value="1"/>
</dbReference>
<sequence length="306" mass="32961">MNNPLAGTDPTGYIGCKVGEICTTSFEKKTEFVGKPLSRIQRRVETTTITTTNSAGNVVNVSKIAQSGNNITHSSVSKNNNGDISQVVASTHNRKTGESASAAYDFGTQESIANASPTTMSSTAPSLQAKWCYNGACRTGIMSSIDTRTIGQIDNSLRNLNSGFSALIGGVSGAGMFKALITDVAEYVTKSGIKFKRWKNSDAIDKPMPDGSAPSWNTVRSRYWKNRATASNGEFSKENIARMRQGKAPIDFNPRIGKFESRELHHVTPQRAGGSNSPLNLRELTPDQHGAVDPFRHTVPTTSGIR</sequence>
<evidence type="ECO:0000256" key="6">
    <source>
        <dbReference type="ARBA" id="ARBA00023022"/>
    </source>
</evidence>
<reference evidence="9 10" key="1">
    <citation type="submission" date="2013-07" db="EMBL/GenBank/DDBJ databases">
        <title>Comparative Genomic and Metabolomic Analysis of Twelve Strains of Pseudoalteromonas luteoviolacea.</title>
        <authorList>
            <person name="Vynne N.G."/>
            <person name="Mansson M."/>
            <person name="Gram L."/>
        </authorList>
    </citation>
    <scope>NUCLEOTIDE SEQUENCE [LARGE SCALE GENOMIC DNA]</scope>
    <source>
        <strain evidence="9 10">S4060-1</strain>
    </source>
</reference>
<protein>
    <recommendedName>
        <fullName evidence="11">LHH domain-containing protein</fullName>
    </recommendedName>
</protein>
<keyword evidence="6" id="KW-0044">Antibiotic</keyword>
<dbReference type="AlphaFoldDB" id="A0A161Y275"/>
<organism evidence="9 10">
    <name type="scientific">Pseudoalteromonas luteoviolacea S4060-1</name>
    <dbReference type="NCBI Taxonomy" id="1365257"/>
    <lineage>
        <taxon>Bacteria</taxon>
        <taxon>Pseudomonadati</taxon>
        <taxon>Pseudomonadota</taxon>
        <taxon>Gammaproteobacteria</taxon>
        <taxon>Alteromonadales</taxon>
        <taxon>Pseudoalteromonadaceae</taxon>
        <taxon>Pseudoalteromonas</taxon>
    </lineage>
</organism>
<comment type="caution">
    <text evidence="9">The sequence shown here is derived from an EMBL/GenBank/DDBJ whole genome shotgun (WGS) entry which is preliminary data.</text>
</comment>
<evidence type="ECO:0000313" key="10">
    <source>
        <dbReference type="Proteomes" id="UP000076661"/>
    </source>
</evidence>
<evidence type="ECO:0000256" key="8">
    <source>
        <dbReference type="SAM" id="MobiDB-lite"/>
    </source>
</evidence>
<evidence type="ECO:0000256" key="7">
    <source>
        <dbReference type="ARBA" id="ARBA00023048"/>
    </source>
</evidence>
<accession>A0A161Y275</accession>
<evidence type="ECO:0000256" key="3">
    <source>
        <dbReference type="ARBA" id="ARBA00022722"/>
    </source>
</evidence>
<dbReference type="InterPro" id="IPR044925">
    <property type="entry name" value="His-Me_finger_sf"/>
</dbReference>